<dbReference type="GO" id="GO:0016829">
    <property type="term" value="F:lyase activity"/>
    <property type="evidence" value="ECO:0007669"/>
    <property type="project" value="UniProtKB-KW"/>
</dbReference>
<evidence type="ECO:0000313" key="9">
    <source>
        <dbReference type="Proteomes" id="UP000184356"/>
    </source>
</evidence>
<evidence type="ECO:0000256" key="6">
    <source>
        <dbReference type="ARBA" id="ARBA00023239"/>
    </source>
</evidence>
<dbReference type="RefSeq" id="XP_040700951.1">
    <property type="nucleotide sequence ID" value="XM_040851026.1"/>
</dbReference>
<dbReference type="Gene3D" id="3.90.226.10">
    <property type="entry name" value="2-enoyl-CoA Hydratase, Chain A, domain 1"/>
    <property type="match status" value="1"/>
</dbReference>
<comment type="subcellular location">
    <subcellularLocation>
        <location evidence="1">Peroxisome</location>
    </subcellularLocation>
</comment>
<dbReference type="GO" id="GO:0005739">
    <property type="term" value="C:mitochondrion"/>
    <property type="evidence" value="ECO:0007669"/>
    <property type="project" value="TreeGrafter"/>
</dbReference>
<evidence type="ECO:0000256" key="7">
    <source>
        <dbReference type="RuleBase" id="RU003707"/>
    </source>
</evidence>
<accession>A0A1L9TCM8</accession>
<comment type="similarity">
    <text evidence="3 7">Belongs to the enoyl-CoA hydratase/isomerase family.</text>
</comment>
<gene>
    <name evidence="8" type="ORF">ASPSYDRAFT_80135</name>
</gene>
<dbReference type="OrthoDB" id="2139957at2759"/>
<keyword evidence="4" id="KW-0576">Peroxisome</keyword>
<proteinExistence type="inferred from homology"/>
<dbReference type="Pfam" id="PF00378">
    <property type="entry name" value="ECH_1"/>
    <property type="match status" value="1"/>
</dbReference>
<evidence type="ECO:0000256" key="5">
    <source>
        <dbReference type="ARBA" id="ARBA00023235"/>
    </source>
</evidence>
<dbReference type="InterPro" id="IPR018376">
    <property type="entry name" value="Enoyl-CoA_hyd/isom_CS"/>
</dbReference>
<dbReference type="Proteomes" id="UP000184356">
    <property type="component" value="Unassembled WGS sequence"/>
</dbReference>
<protein>
    <recommendedName>
        <fullName evidence="10">Enoyl-CoA hydratase</fullName>
    </recommendedName>
</protein>
<dbReference type="InterPro" id="IPR029045">
    <property type="entry name" value="ClpP/crotonase-like_dom_sf"/>
</dbReference>
<dbReference type="VEuPathDB" id="FungiDB:ASPSYDRAFT_80135"/>
<dbReference type="FunFam" id="3.90.226.10:FF:000074">
    <property type="entry name" value="Enoyl-CoA hydratase (AFU_orthologue AFUA_2G10650)"/>
    <property type="match status" value="1"/>
</dbReference>
<evidence type="ECO:0000313" key="8">
    <source>
        <dbReference type="EMBL" id="OJJ57145.1"/>
    </source>
</evidence>
<dbReference type="InterPro" id="IPR001753">
    <property type="entry name" value="Enoyl-CoA_hydra/iso"/>
</dbReference>
<dbReference type="SUPFAM" id="SSF52096">
    <property type="entry name" value="ClpP/crotonase"/>
    <property type="match status" value="1"/>
</dbReference>
<dbReference type="PANTHER" id="PTHR11941:SF158">
    <property type="entry name" value="ENOYL-COA HYDRATASE (AFU_ORTHOLOGUE AFUA_2G10650)"/>
    <property type="match status" value="1"/>
</dbReference>
<dbReference type="GO" id="GO:0006635">
    <property type="term" value="P:fatty acid beta-oxidation"/>
    <property type="evidence" value="ECO:0007669"/>
    <property type="project" value="TreeGrafter"/>
</dbReference>
<dbReference type="CDD" id="cd06558">
    <property type="entry name" value="crotonase-like"/>
    <property type="match status" value="1"/>
</dbReference>
<keyword evidence="5" id="KW-0413">Isomerase</keyword>
<dbReference type="GeneID" id="63767099"/>
<reference evidence="9" key="1">
    <citation type="journal article" date="2017" name="Genome Biol.">
        <title>Comparative genomics reveals high biological diversity and specific adaptations in the industrially and medically important fungal genus Aspergillus.</title>
        <authorList>
            <person name="de Vries R.P."/>
            <person name="Riley R."/>
            <person name="Wiebenga A."/>
            <person name="Aguilar-Osorio G."/>
            <person name="Amillis S."/>
            <person name="Uchima C.A."/>
            <person name="Anderluh G."/>
            <person name="Asadollahi M."/>
            <person name="Askin M."/>
            <person name="Barry K."/>
            <person name="Battaglia E."/>
            <person name="Bayram O."/>
            <person name="Benocci T."/>
            <person name="Braus-Stromeyer S.A."/>
            <person name="Caldana C."/>
            <person name="Canovas D."/>
            <person name="Cerqueira G.C."/>
            <person name="Chen F."/>
            <person name="Chen W."/>
            <person name="Choi C."/>
            <person name="Clum A."/>
            <person name="Dos Santos R.A."/>
            <person name="Damasio A.R."/>
            <person name="Diallinas G."/>
            <person name="Emri T."/>
            <person name="Fekete E."/>
            <person name="Flipphi M."/>
            <person name="Freyberg S."/>
            <person name="Gallo A."/>
            <person name="Gournas C."/>
            <person name="Habgood R."/>
            <person name="Hainaut M."/>
            <person name="Harispe M.L."/>
            <person name="Henrissat B."/>
            <person name="Hilden K.S."/>
            <person name="Hope R."/>
            <person name="Hossain A."/>
            <person name="Karabika E."/>
            <person name="Karaffa L."/>
            <person name="Karanyi Z."/>
            <person name="Krasevec N."/>
            <person name="Kuo A."/>
            <person name="Kusch H."/>
            <person name="LaButti K."/>
            <person name="Lagendijk E.L."/>
            <person name="Lapidus A."/>
            <person name="Levasseur A."/>
            <person name="Lindquist E."/>
            <person name="Lipzen A."/>
            <person name="Logrieco A.F."/>
            <person name="MacCabe A."/>
            <person name="Maekelae M.R."/>
            <person name="Malavazi I."/>
            <person name="Melin P."/>
            <person name="Meyer V."/>
            <person name="Mielnichuk N."/>
            <person name="Miskei M."/>
            <person name="Molnar A.P."/>
            <person name="Mule G."/>
            <person name="Ngan C.Y."/>
            <person name="Orejas M."/>
            <person name="Orosz E."/>
            <person name="Ouedraogo J.P."/>
            <person name="Overkamp K.M."/>
            <person name="Park H.-S."/>
            <person name="Perrone G."/>
            <person name="Piumi F."/>
            <person name="Punt P.J."/>
            <person name="Ram A.F."/>
            <person name="Ramon A."/>
            <person name="Rauscher S."/>
            <person name="Record E."/>
            <person name="Riano-Pachon D.M."/>
            <person name="Robert V."/>
            <person name="Roehrig J."/>
            <person name="Ruller R."/>
            <person name="Salamov A."/>
            <person name="Salih N.S."/>
            <person name="Samson R.A."/>
            <person name="Sandor E."/>
            <person name="Sanguinetti M."/>
            <person name="Schuetze T."/>
            <person name="Sepcic K."/>
            <person name="Shelest E."/>
            <person name="Sherlock G."/>
            <person name="Sophianopoulou V."/>
            <person name="Squina F.M."/>
            <person name="Sun H."/>
            <person name="Susca A."/>
            <person name="Todd R.B."/>
            <person name="Tsang A."/>
            <person name="Unkles S.E."/>
            <person name="van de Wiele N."/>
            <person name="van Rossen-Uffink D."/>
            <person name="Oliveira J.V."/>
            <person name="Vesth T.C."/>
            <person name="Visser J."/>
            <person name="Yu J.-H."/>
            <person name="Zhou M."/>
            <person name="Andersen M.R."/>
            <person name="Archer D.B."/>
            <person name="Baker S.E."/>
            <person name="Benoit I."/>
            <person name="Brakhage A.A."/>
            <person name="Braus G.H."/>
            <person name="Fischer R."/>
            <person name="Frisvad J.C."/>
            <person name="Goldman G.H."/>
            <person name="Houbraken J."/>
            <person name="Oakley B."/>
            <person name="Pocsi I."/>
            <person name="Scazzocchio C."/>
            <person name="Seiboth B."/>
            <person name="vanKuyk P.A."/>
            <person name="Wortman J."/>
            <person name="Dyer P.S."/>
            <person name="Grigoriev I.V."/>
        </authorList>
    </citation>
    <scope>NUCLEOTIDE SEQUENCE [LARGE SCALE GENOMIC DNA]</scope>
    <source>
        <strain evidence="9">CBS 593.65</strain>
    </source>
</reference>
<dbReference type="AlphaFoldDB" id="A0A1L9TCM8"/>
<sequence>MSGSSSHSDIPKSANLITSFPAQGVLLVHINRPKKLNSLTQEDNRDLDAVFQWFDNEPALRVAIITGVGRAFCSGADLNEWMTTAQTGHRLQLPETGFGGVSQRQGKKPIIAAVNGIAYGGGCEMAVNCDLVIASSSASFALPEVKRGVTALAGVLPRIVRTAGRQRATEFALTGRAASAEEFREWGICNEVVGQGKDVVGVAVEYAKTIAANSPDAVIVTREGLKLGWESLGVSDAGCVFEAGWCARLYDGPNLVEGLRAFTEKREPRWQHSKI</sequence>
<dbReference type="STRING" id="1036612.A0A1L9TCM8"/>
<dbReference type="PANTHER" id="PTHR11941">
    <property type="entry name" value="ENOYL-COA HYDRATASE-RELATED"/>
    <property type="match status" value="1"/>
</dbReference>
<evidence type="ECO:0000256" key="4">
    <source>
        <dbReference type="ARBA" id="ARBA00023140"/>
    </source>
</evidence>
<comment type="pathway">
    <text evidence="2">Siderophore biosynthesis.</text>
</comment>
<evidence type="ECO:0000256" key="2">
    <source>
        <dbReference type="ARBA" id="ARBA00004924"/>
    </source>
</evidence>
<dbReference type="PROSITE" id="PS00166">
    <property type="entry name" value="ENOYL_COA_HYDRATASE"/>
    <property type="match status" value="1"/>
</dbReference>
<keyword evidence="9" id="KW-1185">Reference proteome</keyword>
<dbReference type="GO" id="GO:0016853">
    <property type="term" value="F:isomerase activity"/>
    <property type="evidence" value="ECO:0007669"/>
    <property type="project" value="UniProtKB-KW"/>
</dbReference>
<dbReference type="GO" id="GO:0005777">
    <property type="term" value="C:peroxisome"/>
    <property type="evidence" value="ECO:0007669"/>
    <property type="project" value="UniProtKB-SubCell"/>
</dbReference>
<name>A0A1L9TCM8_9EURO</name>
<evidence type="ECO:0008006" key="10">
    <source>
        <dbReference type="Google" id="ProtNLM"/>
    </source>
</evidence>
<evidence type="ECO:0000256" key="1">
    <source>
        <dbReference type="ARBA" id="ARBA00004275"/>
    </source>
</evidence>
<keyword evidence="6" id="KW-0456">Lyase</keyword>
<evidence type="ECO:0000256" key="3">
    <source>
        <dbReference type="ARBA" id="ARBA00005254"/>
    </source>
</evidence>
<dbReference type="EMBL" id="KV878589">
    <property type="protein sequence ID" value="OJJ57145.1"/>
    <property type="molecule type" value="Genomic_DNA"/>
</dbReference>
<organism evidence="8 9">
    <name type="scientific">Aspergillus sydowii CBS 593.65</name>
    <dbReference type="NCBI Taxonomy" id="1036612"/>
    <lineage>
        <taxon>Eukaryota</taxon>
        <taxon>Fungi</taxon>
        <taxon>Dikarya</taxon>
        <taxon>Ascomycota</taxon>
        <taxon>Pezizomycotina</taxon>
        <taxon>Eurotiomycetes</taxon>
        <taxon>Eurotiomycetidae</taxon>
        <taxon>Eurotiales</taxon>
        <taxon>Aspergillaceae</taxon>
        <taxon>Aspergillus</taxon>
        <taxon>Aspergillus subgen. Nidulantes</taxon>
    </lineage>
</organism>